<keyword evidence="5" id="KW-0539">Nucleus</keyword>
<feature type="region of interest" description="Disordered" evidence="6">
    <location>
        <begin position="1"/>
        <end position="170"/>
    </location>
</feature>
<dbReference type="Pfam" id="PF13191">
    <property type="entry name" value="AAA_16"/>
    <property type="match status" value="1"/>
</dbReference>
<feature type="compositionally biased region" description="Basic residues" evidence="6">
    <location>
        <begin position="128"/>
        <end position="141"/>
    </location>
</feature>
<dbReference type="Proteomes" id="UP001383192">
    <property type="component" value="Unassembled WGS sequence"/>
</dbReference>
<dbReference type="GO" id="GO:0006270">
    <property type="term" value="P:DNA replication initiation"/>
    <property type="evidence" value="ECO:0007669"/>
    <property type="project" value="TreeGrafter"/>
</dbReference>
<dbReference type="GO" id="GO:0003688">
    <property type="term" value="F:DNA replication origin binding"/>
    <property type="evidence" value="ECO:0007669"/>
    <property type="project" value="TreeGrafter"/>
</dbReference>
<dbReference type="EMBL" id="JAYKXP010000016">
    <property type="protein sequence ID" value="KAK7049497.1"/>
    <property type="molecule type" value="Genomic_DNA"/>
</dbReference>
<evidence type="ECO:0000256" key="1">
    <source>
        <dbReference type="ARBA" id="ARBA00004123"/>
    </source>
</evidence>
<evidence type="ECO:0000256" key="2">
    <source>
        <dbReference type="ARBA" id="ARBA00005334"/>
    </source>
</evidence>
<evidence type="ECO:0000259" key="7">
    <source>
        <dbReference type="Pfam" id="PF13191"/>
    </source>
</evidence>
<evidence type="ECO:0000313" key="10">
    <source>
        <dbReference type="Proteomes" id="UP001383192"/>
    </source>
</evidence>
<accession>A0AAW0DEJ2</accession>
<dbReference type="PANTHER" id="PTHR12087:SF0">
    <property type="entry name" value="ORIGIN RECOGNITION COMPLEX SUBUNIT 4"/>
    <property type="match status" value="1"/>
</dbReference>
<gene>
    <name evidence="9" type="primary">ORC4</name>
    <name evidence="9" type="ORF">VNI00_005528</name>
</gene>
<dbReference type="AlphaFoldDB" id="A0AAW0DEJ2"/>
<proteinExistence type="inferred from homology"/>
<dbReference type="PANTHER" id="PTHR12087">
    <property type="entry name" value="ORIGIN RECOGNITION COMPLEX SUBUNIT 4"/>
    <property type="match status" value="1"/>
</dbReference>
<feature type="domain" description="Origin recognition complex subunit 4 C-terminal" evidence="8">
    <location>
        <begin position="445"/>
        <end position="643"/>
    </location>
</feature>
<comment type="caution">
    <text evidence="9">The sequence shown here is derived from an EMBL/GenBank/DDBJ whole genome shotgun (WGS) entry which is preliminary data.</text>
</comment>
<dbReference type="GO" id="GO:0005664">
    <property type="term" value="C:nuclear origin of replication recognition complex"/>
    <property type="evidence" value="ECO:0007669"/>
    <property type="project" value="TreeGrafter"/>
</dbReference>
<organism evidence="9 10">
    <name type="scientific">Paramarasmius palmivorus</name>
    <dbReference type="NCBI Taxonomy" id="297713"/>
    <lineage>
        <taxon>Eukaryota</taxon>
        <taxon>Fungi</taxon>
        <taxon>Dikarya</taxon>
        <taxon>Basidiomycota</taxon>
        <taxon>Agaricomycotina</taxon>
        <taxon>Agaricomycetes</taxon>
        <taxon>Agaricomycetidae</taxon>
        <taxon>Agaricales</taxon>
        <taxon>Marasmiineae</taxon>
        <taxon>Marasmiaceae</taxon>
        <taxon>Paramarasmius</taxon>
    </lineage>
</organism>
<dbReference type="InterPro" id="IPR016527">
    <property type="entry name" value="ORC4"/>
</dbReference>
<evidence type="ECO:0000259" key="8">
    <source>
        <dbReference type="Pfam" id="PF14629"/>
    </source>
</evidence>
<name>A0AAW0DEJ2_9AGAR</name>
<feature type="compositionally biased region" description="Basic residues" evidence="6">
    <location>
        <begin position="38"/>
        <end position="47"/>
    </location>
</feature>
<dbReference type="SUPFAM" id="SSF52540">
    <property type="entry name" value="P-loop containing nucleoside triphosphate hydrolases"/>
    <property type="match status" value="1"/>
</dbReference>
<evidence type="ECO:0000256" key="6">
    <source>
        <dbReference type="SAM" id="MobiDB-lite"/>
    </source>
</evidence>
<evidence type="ECO:0000256" key="4">
    <source>
        <dbReference type="ARBA" id="ARBA00023125"/>
    </source>
</evidence>
<comment type="subcellular location">
    <subcellularLocation>
        <location evidence="1">Nucleus</location>
    </subcellularLocation>
</comment>
<evidence type="ECO:0000313" key="9">
    <source>
        <dbReference type="EMBL" id="KAK7049497.1"/>
    </source>
</evidence>
<protein>
    <submittedName>
        <fullName evidence="9">Origin recognition complex subunit 4</fullName>
    </submittedName>
</protein>
<reference evidence="9 10" key="1">
    <citation type="submission" date="2024-01" db="EMBL/GenBank/DDBJ databases">
        <title>A draft genome for a cacao thread blight-causing isolate of Paramarasmius palmivorus.</title>
        <authorList>
            <person name="Baruah I.K."/>
            <person name="Bukari Y."/>
            <person name="Amoako-Attah I."/>
            <person name="Meinhardt L.W."/>
            <person name="Bailey B.A."/>
            <person name="Cohen S.P."/>
        </authorList>
    </citation>
    <scope>NUCLEOTIDE SEQUENCE [LARGE SCALE GENOMIC DNA]</scope>
    <source>
        <strain evidence="9 10">GH-12</strain>
    </source>
</reference>
<dbReference type="Pfam" id="PF14629">
    <property type="entry name" value="ORC4_C"/>
    <property type="match status" value="1"/>
</dbReference>
<sequence>MPKRKAVEEPEGQSQQKRVTRSTSRQQPARPPTTRKAPATRRTRTAKAKPVEEAVHDSEDELDVLSPRERTPTPPPPPKRRGRSRKVASQGEPTEIPEKTVVTRKRVQERVADEDVDQVEEAVDKPAVKKPIRQYGSKKKVRMAEPTPEPEANDDDAGNNETRCMPEETQSEIVPNRVIPTSPTKAKQVSDVPQFDLPASLLAYKRAILSQLQNPVVSLAPEASDDDEEENTIEAAKEQIKELLHGSVHRSEGNSCMVLGPRGSGKSRIVEQCIEELDQKPIVIRLSGWIQNNDRLAMREIAYQLNEQAATQFHVGDDGQADEDEENPFVDSAPRGEEVGTDFSVPASHIHALITCIPTLSRPTILILEGFDLFALHPRQSLLYSLLDTVQSCRAGAEYNGMAVIGITTRMDTINLFEKRVKSRFSGRMIRTAAPRQTKDWLYLARGMLVPSSDHHPELKDTGDFQKNWECRIDDFLAHERTRRIFDETFSLTKDVRLLSRVLASIIIKLTPASPWPTPAHLEKSVETQRLRAPFPQLRDLSYPSLCLLVASIRADKLGYPAVTFEMLHQFVRDEIRGSNSAPVQLHGRSIGMMRVTRPVLETAFQSMVSAMIFVASAAVSATTAKEFVKYRCAVERLDIAKAIETNGQLPLKNWWKKVKA</sequence>
<feature type="domain" description="Orc1-like AAA ATPase" evidence="7">
    <location>
        <begin position="238"/>
        <end position="392"/>
    </location>
</feature>
<dbReference type="InterPro" id="IPR041664">
    <property type="entry name" value="AAA_16"/>
</dbReference>
<dbReference type="InterPro" id="IPR032705">
    <property type="entry name" value="ORC4_C"/>
</dbReference>
<comment type="similarity">
    <text evidence="2">Belongs to the ORC4 family.</text>
</comment>
<feature type="compositionally biased region" description="Polar residues" evidence="6">
    <location>
        <begin position="12"/>
        <end position="27"/>
    </location>
</feature>
<evidence type="ECO:0000256" key="5">
    <source>
        <dbReference type="ARBA" id="ARBA00023242"/>
    </source>
</evidence>
<dbReference type="Gene3D" id="3.40.50.300">
    <property type="entry name" value="P-loop containing nucleotide triphosphate hydrolases"/>
    <property type="match status" value="1"/>
</dbReference>
<keyword evidence="10" id="KW-1185">Reference proteome</keyword>
<keyword evidence="4" id="KW-0238">DNA-binding</keyword>
<keyword evidence="3" id="KW-0235">DNA replication</keyword>
<dbReference type="InterPro" id="IPR027417">
    <property type="entry name" value="P-loop_NTPase"/>
</dbReference>
<evidence type="ECO:0000256" key="3">
    <source>
        <dbReference type="ARBA" id="ARBA00022705"/>
    </source>
</evidence>